<dbReference type="PANTHER" id="PTHR45712:SF22">
    <property type="entry name" value="INSULIN-LIKE GROWTH FACTOR-BINDING PROTEIN COMPLEX ACID LABILE SUBUNIT"/>
    <property type="match status" value="1"/>
</dbReference>
<sequence length="563" mass="61565">MQGIDSWTITKPLCPPSPARCHYDASAYDEHFYTVEGVKLTIAYSERYFSLKCPDGITLESESLPRFERPMRVQRVEVDRCAPPSGSYADALAALNVSALDLLALQRPLAPLRADHFRGLAVGALFVRGDGPVRLERDALARLALLDLRLERVALDEAELLRLPPGLRRLGLAGANITALPAAALRRLPALRHLTLRESALSAAPELEAAPALREVTLVAPLDALPLADGVENATLFSARALRRRGGCAALRRLVVRGGTATELPAAWLRGCAELRSLSLSALRLAALPADLLLSAPELTHLAAGGCGLAELPPDLLRESRKLLALDLSDNRLERLPQGLFASVRGLQELNLSGNRLGRLSAAPVFTLRSLRLLALDGNPLGDLCEPGTDSVHLRNALSQLWQMRELSTLRLARTNATRLCTDWRRDLRALRLLDLSRNNISELEAAELRWQRDVTARVLLRGNPLRRVLLSRSDYEAALAAQPPEHSTTIEMDSTLRCDCGLYWAARLVQARGGPLRGARCEDGRELRALPPERLRCALRPDECGAPLACRCEVRGAALALR</sequence>
<gene>
    <name evidence="3" type="ORF">IPOD504_LOCUS2902</name>
</gene>
<name>A0ABN8HW27_9NEOP</name>
<proteinExistence type="predicted"/>
<evidence type="ECO:0000313" key="3">
    <source>
        <dbReference type="EMBL" id="CAH2040933.1"/>
    </source>
</evidence>
<dbReference type="PANTHER" id="PTHR45712">
    <property type="entry name" value="AGAP008170-PA"/>
    <property type="match status" value="1"/>
</dbReference>
<dbReference type="Gene3D" id="3.80.10.10">
    <property type="entry name" value="Ribonuclease Inhibitor"/>
    <property type="match status" value="2"/>
</dbReference>
<dbReference type="Pfam" id="PF13855">
    <property type="entry name" value="LRR_8"/>
    <property type="match status" value="1"/>
</dbReference>
<feature type="non-terminal residue" evidence="3">
    <location>
        <position position="563"/>
    </location>
</feature>
<dbReference type="Proteomes" id="UP000837857">
    <property type="component" value="Chromosome 12"/>
</dbReference>
<dbReference type="PROSITE" id="PS51450">
    <property type="entry name" value="LRR"/>
    <property type="match status" value="2"/>
</dbReference>
<dbReference type="InterPro" id="IPR050333">
    <property type="entry name" value="SLRP"/>
</dbReference>
<protein>
    <submittedName>
        <fullName evidence="3">Uncharacterized protein</fullName>
    </submittedName>
</protein>
<dbReference type="InterPro" id="IPR001611">
    <property type="entry name" value="Leu-rich_rpt"/>
</dbReference>
<dbReference type="InterPro" id="IPR003591">
    <property type="entry name" value="Leu-rich_rpt_typical-subtyp"/>
</dbReference>
<organism evidence="3 4">
    <name type="scientific">Iphiclides podalirius</name>
    <name type="common">scarce swallowtail</name>
    <dbReference type="NCBI Taxonomy" id="110791"/>
    <lineage>
        <taxon>Eukaryota</taxon>
        <taxon>Metazoa</taxon>
        <taxon>Ecdysozoa</taxon>
        <taxon>Arthropoda</taxon>
        <taxon>Hexapoda</taxon>
        <taxon>Insecta</taxon>
        <taxon>Pterygota</taxon>
        <taxon>Neoptera</taxon>
        <taxon>Endopterygota</taxon>
        <taxon>Lepidoptera</taxon>
        <taxon>Glossata</taxon>
        <taxon>Ditrysia</taxon>
        <taxon>Papilionoidea</taxon>
        <taxon>Papilionidae</taxon>
        <taxon>Papilioninae</taxon>
        <taxon>Iphiclides</taxon>
    </lineage>
</organism>
<dbReference type="SMART" id="SM00369">
    <property type="entry name" value="LRR_TYP"/>
    <property type="match status" value="5"/>
</dbReference>
<dbReference type="EMBL" id="OW152824">
    <property type="protein sequence ID" value="CAH2040933.1"/>
    <property type="molecule type" value="Genomic_DNA"/>
</dbReference>
<dbReference type="SMART" id="SM00364">
    <property type="entry name" value="LRR_BAC"/>
    <property type="match status" value="4"/>
</dbReference>
<evidence type="ECO:0000256" key="2">
    <source>
        <dbReference type="ARBA" id="ARBA00022737"/>
    </source>
</evidence>
<keyword evidence="2" id="KW-0677">Repeat</keyword>
<accession>A0ABN8HW27</accession>
<evidence type="ECO:0000256" key="1">
    <source>
        <dbReference type="ARBA" id="ARBA00022614"/>
    </source>
</evidence>
<evidence type="ECO:0000313" key="4">
    <source>
        <dbReference type="Proteomes" id="UP000837857"/>
    </source>
</evidence>
<dbReference type="InterPro" id="IPR032675">
    <property type="entry name" value="LRR_dom_sf"/>
</dbReference>
<keyword evidence="4" id="KW-1185">Reference proteome</keyword>
<keyword evidence="1" id="KW-0433">Leucine-rich repeat</keyword>
<dbReference type="SUPFAM" id="SSF52058">
    <property type="entry name" value="L domain-like"/>
    <property type="match status" value="1"/>
</dbReference>
<reference evidence="3" key="1">
    <citation type="submission" date="2022-03" db="EMBL/GenBank/DDBJ databases">
        <authorList>
            <person name="Martin H S."/>
        </authorList>
    </citation>
    <scope>NUCLEOTIDE SEQUENCE</scope>
</reference>